<evidence type="ECO:0000256" key="1">
    <source>
        <dbReference type="SAM" id="SignalP"/>
    </source>
</evidence>
<accession>A0ABU3GLL1</accession>
<name>A0ABU3GLL1_9MICO</name>
<dbReference type="EMBL" id="JAUZVT010000002">
    <property type="protein sequence ID" value="MDT3331592.1"/>
    <property type="molecule type" value="Genomic_DNA"/>
</dbReference>
<reference evidence="2 3" key="1">
    <citation type="submission" date="2023-08" db="EMBL/GenBank/DDBJ databases">
        <title>Microbacterium aquilitoris sp. nov. and Microbacterium gwkjibeachense sp. nov., isolated from beach.</title>
        <authorList>
            <person name="Lee S.D."/>
            <person name="Yang H."/>
            <person name="Kim I."/>
        </authorList>
    </citation>
    <scope>NUCLEOTIDE SEQUENCE [LARGE SCALE GENOMIC DNA]</scope>
    <source>
        <strain evidence="2 3">KSW-18</strain>
    </source>
</reference>
<proteinExistence type="predicted"/>
<dbReference type="Proteomes" id="UP001262835">
    <property type="component" value="Unassembled WGS sequence"/>
</dbReference>
<evidence type="ECO:0000313" key="3">
    <source>
        <dbReference type="Proteomes" id="UP001262835"/>
    </source>
</evidence>
<feature type="signal peptide" evidence="1">
    <location>
        <begin position="1"/>
        <end position="25"/>
    </location>
</feature>
<evidence type="ECO:0008006" key="4">
    <source>
        <dbReference type="Google" id="ProtNLM"/>
    </source>
</evidence>
<sequence>MIARRSAALLATVALVTALAACASAAAPKPSPTPTGFASKEEAFAAAEKTYRAYIDALNEVDLSDPATFEPVYAYLRGDALASEKKTLTQMHADGWTVSGKTTLPQIYAGNALGELIVCQDVSAVDVTDASGSSQVAPTRPNVFALDVKVEFDPTSLTAAKVSKSQAVKDSRC</sequence>
<gene>
    <name evidence="2" type="ORF">Q9S78_13055</name>
</gene>
<dbReference type="PROSITE" id="PS51257">
    <property type="entry name" value="PROKAR_LIPOPROTEIN"/>
    <property type="match status" value="1"/>
</dbReference>
<comment type="caution">
    <text evidence="2">The sequence shown here is derived from an EMBL/GenBank/DDBJ whole genome shotgun (WGS) entry which is preliminary data.</text>
</comment>
<keyword evidence="3" id="KW-1185">Reference proteome</keyword>
<dbReference type="RefSeq" id="WP_311870592.1">
    <property type="nucleotide sequence ID" value="NZ_JAUZVT010000002.1"/>
</dbReference>
<organism evidence="2 3">
    <name type="scientific">Microbacterium aquilitoris</name>
    <dbReference type="NCBI Taxonomy" id="3067307"/>
    <lineage>
        <taxon>Bacteria</taxon>
        <taxon>Bacillati</taxon>
        <taxon>Actinomycetota</taxon>
        <taxon>Actinomycetes</taxon>
        <taxon>Micrococcales</taxon>
        <taxon>Microbacteriaceae</taxon>
        <taxon>Microbacterium</taxon>
    </lineage>
</organism>
<evidence type="ECO:0000313" key="2">
    <source>
        <dbReference type="EMBL" id="MDT3331592.1"/>
    </source>
</evidence>
<keyword evidence="1" id="KW-0732">Signal</keyword>
<protein>
    <recommendedName>
        <fullName evidence="4">Lipoprotein</fullName>
    </recommendedName>
</protein>
<feature type="chain" id="PRO_5046315052" description="Lipoprotein" evidence="1">
    <location>
        <begin position="26"/>
        <end position="173"/>
    </location>
</feature>